<dbReference type="RefSeq" id="WP_092015769.1">
    <property type="nucleotide sequence ID" value="NZ_FOXH01000004.1"/>
</dbReference>
<dbReference type="EMBL" id="FOXH01000004">
    <property type="protein sequence ID" value="SFP62527.1"/>
    <property type="molecule type" value="Genomic_DNA"/>
</dbReference>
<keyword evidence="4" id="KW-1185">Reference proteome</keyword>
<keyword evidence="2" id="KW-0812">Transmembrane</keyword>
<feature type="transmembrane region" description="Helical" evidence="2">
    <location>
        <begin position="6"/>
        <end position="30"/>
    </location>
</feature>
<feature type="coiled-coil region" evidence="1">
    <location>
        <begin position="50"/>
        <end position="77"/>
    </location>
</feature>
<evidence type="ECO:0000313" key="4">
    <source>
        <dbReference type="Proteomes" id="UP000199306"/>
    </source>
</evidence>
<sequence length="97" mass="11139">MKKINWMNVIQLLGLIIGIILLQNLVKWLFGKIGVNRKRSQPDHVASESKQVLQREIAEKKISAELTETELQKLAEEKVQEILNENSCDPEPEYKAV</sequence>
<keyword evidence="2" id="KW-1133">Transmembrane helix</keyword>
<organism evidence="3 4">
    <name type="scientific">Pseudarcicella hirudinis</name>
    <dbReference type="NCBI Taxonomy" id="1079859"/>
    <lineage>
        <taxon>Bacteria</taxon>
        <taxon>Pseudomonadati</taxon>
        <taxon>Bacteroidota</taxon>
        <taxon>Cytophagia</taxon>
        <taxon>Cytophagales</taxon>
        <taxon>Flectobacillaceae</taxon>
        <taxon>Pseudarcicella</taxon>
    </lineage>
</organism>
<dbReference type="Proteomes" id="UP000199306">
    <property type="component" value="Unassembled WGS sequence"/>
</dbReference>
<evidence type="ECO:0000256" key="1">
    <source>
        <dbReference type="SAM" id="Coils"/>
    </source>
</evidence>
<name>A0A1I5RVR3_9BACT</name>
<dbReference type="AlphaFoldDB" id="A0A1I5RVR3"/>
<keyword evidence="1" id="KW-0175">Coiled coil</keyword>
<evidence type="ECO:0000313" key="3">
    <source>
        <dbReference type="EMBL" id="SFP62527.1"/>
    </source>
</evidence>
<keyword evidence="2" id="KW-0472">Membrane</keyword>
<dbReference type="STRING" id="1079859.SAMN04515674_104269"/>
<accession>A0A1I5RVR3</accession>
<reference evidence="3 4" key="1">
    <citation type="submission" date="2016-10" db="EMBL/GenBank/DDBJ databases">
        <authorList>
            <person name="de Groot N.N."/>
        </authorList>
    </citation>
    <scope>NUCLEOTIDE SEQUENCE [LARGE SCALE GENOMIC DNA]</scope>
    <source>
        <strain evidence="4">E92,LMG 26720,CCM 7988</strain>
    </source>
</reference>
<protein>
    <submittedName>
        <fullName evidence="3">Uncharacterized protein</fullName>
    </submittedName>
</protein>
<proteinExistence type="predicted"/>
<gene>
    <name evidence="3" type="ORF">SAMN04515674_104269</name>
</gene>
<evidence type="ECO:0000256" key="2">
    <source>
        <dbReference type="SAM" id="Phobius"/>
    </source>
</evidence>